<dbReference type="GO" id="GO:0061630">
    <property type="term" value="F:ubiquitin protein ligase activity"/>
    <property type="evidence" value="ECO:0007669"/>
    <property type="project" value="UniProtKB-UniRule"/>
</dbReference>
<dbReference type="CDD" id="cd09633">
    <property type="entry name" value="Deltex_C"/>
    <property type="match status" value="1"/>
</dbReference>
<keyword evidence="9" id="KW-0963">Cytoplasm</keyword>
<organism evidence="12 13">
    <name type="scientific">Pangasianodon hypophthalmus</name>
    <name type="common">Striped catfish</name>
    <name type="synonym">Helicophagus hypophthalmus</name>
    <dbReference type="NCBI Taxonomy" id="310915"/>
    <lineage>
        <taxon>Eukaryota</taxon>
        <taxon>Metazoa</taxon>
        <taxon>Chordata</taxon>
        <taxon>Craniata</taxon>
        <taxon>Vertebrata</taxon>
        <taxon>Euteleostomi</taxon>
        <taxon>Actinopterygii</taxon>
        <taxon>Neopterygii</taxon>
        <taxon>Teleostei</taxon>
        <taxon>Ostariophysi</taxon>
        <taxon>Siluriformes</taxon>
        <taxon>Pangasiidae</taxon>
        <taxon>Pangasianodon</taxon>
    </lineage>
</organism>
<keyword evidence="4 9" id="KW-0808">Transferase</keyword>
<evidence type="ECO:0000313" key="12">
    <source>
        <dbReference type="EMBL" id="KAB5537292.1"/>
    </source>
</evidence>
<dbReference type="InterPro" id="IPR001841">
    <property type="entry name" value="Znf_RING"/>
</dbReference>
<feature type="compositionally biased region" description="Low complexity" evidence="10">
    <location>
        <begin position="31"/>
        <end position="52"/>
    </location>
</feature>
<evidence type="ECO:0000256" key="8">
    <source>
        <dbReference type="PROSITE-ProRule" id="PRU00175"/>
    </source>
</evidence>
<dbReference type="InterPro" id="IPR039398">
    <property type="entry name" value="Deltex_fam"/>
</dbReference>
<dbReference type="Pfam" id="PF21718">
    <property type="entry name" value="KH_DTX3L"/>
    <property type="match status" value="1"/>
</dbReference>
<comment type="subcellular location">
    <subcellularLocation>
        <location evidence="9">Cytoplasm</location>
    </subcellularLocation>
</comment>
<dbReference type="Gene3D" id="3.30.40.10">
    <property type="entry name" value="Zinc/RING finger domain, C3HC4 (zinc finger)"/>
    <property type="match status" value="1"/>
</dbReference>
<dbReference type="PROSITE" id="PS50089">
    <property type="entry name" value="ZF_RING_2"/>
    <property type="match status" value="1"/>
</dbReference>
<feature type="compositionally biased region" description="Acidic residues" evidence="10">
    <location>
        <begin position="1"/>
        <end position="22"/>
    </location>
</feature>
<dbReference type="InterPro" id="IPR039399">
    <property type="entry name" value="Deltex_C_sf"/>
</dbReference>
<evidence type="ECO:0000256" key="6">
    <source>
        <dbReference type="ARBA" id="ARBA00022771"/>
    </source>
</evidence>
<feature type="compositionally biased region" description="Basic and acidic residues" evidence="10">
    <location>
        <begin position="197"/>
        <end position="218"/>
    </location>
</feature>
<feature type="region of interest" description="Disordered" evidence="10">
    <location>
        <begin position="490"/>
        <end position="514"/>
    </location>
</feature>
<dbReference type="FunFam" id="3.30.390.130:FF:000001">
    <property type="entry name" value="Probable E3 ubiquitin-protein ligase DTX3"/>
    <property type="match status" value="1"/>
</dbReference>
<dbReference type="SMART" id="SM00184">
    <property type="entry name" value="RING"/>
    <property type="match status" value="1"/>
</dbReference>
<feature type="domain" description="RING-type" evidence="11">
    <location>
        <begin position="730"/>
        <end position="769"/>
    </location>
</feature>
<accession>A0A5N5L3R9</accession>
<dbReference type="InterPro" id="IPR017907">
    <property type="entry name" value="Znf_RING_CS"/>
</dbReference>
<evidence type="ECO:0000313" key="13">
    <source>
        <dbReference type="Proteomes" id="UP000327468"/>
    </source>
</evidence>
<keyword evidence="5 9" id="KW-0479">Metal-binding</keyword>
<sequence length="910" mass="100580">MEERMETDDYQNADAESEDMDMDNNGAEVTSSSSGNQSPPDSPVSPVVTTQPGRIQPQHPDQTSPGEKQNQEVLGTADLGGSSPGVLPAAQISSSVSDYPSAVPEGQQQHHPGMAASQERDLNTSGDWTHPSVASQLNSLNLSKSPTAEKTPNEPTNAGDVPEDQKIDLYRSAEEQNPPAAAADVPQTSSSASKSSDTTRRKCSVDQKKDTRDSDELKPSAPRDVAKFYVKVDWPKDLPQKWKNHLQKALQTWCNSEAKERERCSVEVVQLLGDERTAEVEITPSTALKDIKTATLTFRSLEKSATVHFQEAEPKSVNKVSSPKENMHETAVTATETTPPELMKDAGAASNEMTGASDAFTVPPFLYWYLSQAYRKELEQFENEFGVKINAETRLSLSAAKAMVKSESDSFSKATQAFSTLVQNTTKNLKSVSVPQTHMQSDIMKETLRNIPNEEHRIMLSMSANEYLLFGPGEITSVVEKRIKLEPGDDLATPFSHRESHNMETSSSRTSVQTPKNLDMDIKDTQAAVEMDEAHWQLLKIAFEKQFSEIQNKYGVQFDAEPVHGSVKVSTRSRGTHQVNLEAHALRALTHLYQKVVTSAVTCDLKDASSTEIVSKALERIRSQHACVGGGERNGSWKLFGLPKHLLPAIADIEKITGVTVFDEKVKKLLGYPSDFPQAGGFQWGQTGMDVMRGAHGTDPRGGTENSDFNQEFQNKAKENGKEKESEDNCPICLDTFTQKSKLTCGHEFCEECLKQSIKSNGEICPLCKKIFGILKGNQPDGTMHVQHCQYRNLAGFPQCGTIEINYNIPDGIQTNEHPNPGKRYHGTRRTAYLPDNAEGNHVLQLLRRAFDQKLIFTVGFSRTTGVDDVVIWNDIHHKTNTYGGPESYGYPDPDYLKRVKEELKAKGVE</sequence>
<gene>
    <name evidence="12" type="ORF">PHYPO_G00117100</name>
</gene>
<dbReference type="AlphaFoldDB" id="A0A5N5L3R9"/>
<comment type="catalytic activity">
    <reaction evidence="1 9">
        <text>S-ubiquitinyl-[E2 ubiquitin-conjugating enzyme]-L-cysteine + [acceptor protein]-L-lysine = [E2 ubiquitin-conjugating enzyme]-L-cysteine + N(6)-ubiquitinyl-[acceptor protein]-L-lysine.</text>
        <dbReference type="EC" id="2.3.2.27"/>
    </reaction>
</comment>
<evidence type="ECO:0000256" key="5">
    <source>
        <dbReference type="ARBA" id="ARBA00022723"/>
    </source>
</evidence>
<dbReference type="GO" id="GO:0008270">
    <property type="term" value="F:zinc ion binding"/>
    <property type="evidence" value="ECO:0007669"/>
    <property type="project" value="UniProtKB-KW"/>
</dbReference>
<feature type="compositionally biased region" description="Polar residues" evidence="10">
    <location>
        <begin position="59"/>
        <end position="73"/>
    </location>
</feature>
<dbReference type="EC" id="2.3.2.27" evidence="9"/>
<evidence type="ECO:0000256" key="3">
    <source>
        <dbReference type="ARBA" id="ARBA00009413"/>
    </source>
</evidence>
<feature type="compositionally biased region" description="Basic and acidic residues" evidence="10">
    <location>
        <begin position="163"/>
        <end position="174"/>
    </location>
</feature>
<dbReference type="Proteomes" id="UP000327468">
    <property type="component" value="Chromosome 20"/>
</dbReference>
<dbReference type="EMBL" id="VFJC01000021">
    <property type="protein sequence ID" value="KAB5537292.1"/>
    <property type="molecule type" value="Genomic_DNA"/>
</dbReference>
<evidence type="ECO:0000256" key="10">
    <source>
        <dbReference type="SAM" id="MobiDB-lite"/>
    </source>
</evidence>
<dbReference type="SUPFAM" id="SSF57850">
    <property type="entry name" value="RING/U-box"/>
    <property type="match status" value="1"/>
</dbReference>
<dbReference type="InterPro" id="IPR039396">
    <property type="entry name" value="Deltex_C"/>
</dbReference>
<comment type="caution">
    <text evidence="12">The sequence shown here is derived from an EMBL/GenBank/DDBJ whole genome shotgun (WGS) entry which is preliminary data.</text>
</comment>
<dbReference type="GO" id="GO:0016567">
    <property type="term" value="P:protein ubiquitination"/>
    <property type="evidence" value="ECO:0007669"/>
    <property type="project" value="UniProtKB-UniRule"/>
</dbReference>
<dbReference type="PROSITE" id="PS00518">
    <property type="entry name" value="ZF_RING_1"/>
    <property type="match status" value="1"/>
</dbReference>
<feature type="compositionally biased region" description="Polar residues" evidence="10">
    <location>
        <begin position="503"/>
        <end position="514"/>
    </location>
</feature>
<dbReference type="GO" id="GO:0005737">
    <property type="term" value="C:cytoplasm"/>
    <property type="evidence" value="ECO:0007669"/>
    <property type="project" value="UniProtKB-SubCell"/>
</dbReference>
<comment type="similarity">
    <text evidence="3 9">Belongs to the Deltex family.</text>
</comment>
<evidence type="ECO:0000259" key="11">
    <source>
        <dbReference type="PROSITE" id="PS50089"/>
    </source>
</evidence>
<dbReference type="UniPathway" id="UPA00143"/>
<reference evidence="12 13" key="1">
    <citation type="submission" date="2019-06" db="EMBL/GenBank/DDBJ databases">
        <title>A chromosome-scale genome assembly of the striped catfish, Pangasianodon hypophthalmus.</title>
        <authorList>
            <person name="Wen M."/>
            <person name="Zahm M."/>
            <person name="Roques C."/>
            <person name="Cabau C."/>
            <person name="Klopp C."/>
            <person name="Donnadieu C."/>
            <person name="Jouanno E."/>
            <person name="Avarre J.-C."/>
            <person name="Campet M."/>
            <person name="Ha T.T.T."/>
            <person name="Dugue R."/>
            <person name="Lampietro C."/>
            <person name="Louis A."/>
            <person name="Herpin A."/>
            <person name="Echchiki A."/>
            <person name="Berthelot C."/>
            <person name="Parey E."/>
            <person name="Roest-Crollius H."/>
            <person name="Braasch I."/>
            <person name="Postlethwait J."/>
            <person name="Bobe J."/>
            <person name="Montfort J."/>
            <person name="Bouchez O."/>
            <person name="Begum T."/>
            <person name="Schartl M."/>
            <person name="Guiguen Y."/>
        </authorList>
    </citation>
    <scope>NUCLEOTIDE SEQUENCE [LARGE SCALE GENOMIC DNA]</scope>
    <source>
        <strain evidence="12 13">Indonesia</strain>
        <tissue evidence="12">Blood</tissue>
    </source>
</reference>
<keyword evidence="13" id="KW-1185">Reference proteome</keyword>
<name>A0A5N5L3R9_PANHP</name>
<evidence type="ECO:0000256" key="4">
    <source>
        <dbReference type="ARBA" id="ARBA00022679"/>
    </source>
</evidence>
<dbReference type="InterPro" id="IPR018957">
    <property type="entry name" value="Znf_C3HC4_RING-type"/>
</dbReference>
<dbReference type="InterPro" id="IPR048409">
    <property type="entry name" value="DTX3L_KH-like"/>
</dbReference>
<dbReference type="Pfam" id="PF00097">
    <property type="entry name" value="zf-C3HC4"/>
    <property type="match status" value="1"/>
</dbReference>
<comment type="pathway">
    <text evidence="2 9">Protein modification; protein ubiquitination.</text>
</comment>
<dbReference type="Gene3D" id="3.30.390.130">
    <property type="match status" value="1"/>
</dbReference>
<feature type="region of interest" description="Disordered" evidence="10">
    <location>
        <begin position="1"/>
        <end position="219"/>
    </location>
</feature>
<evidence type="ECO:0000256" key="9">
    <source>
        <dbReference type="RuleBase" id="RU367105"/>
    </source>
</evidence>
<evidence type="ECO:0000256" key="2">
    <source>
        <dbReference type="ARBA" id="ARBA00004906"/>
    </source>
</evidence>
<dbReference type="Pfam" id="PF18102">
    <property type="entry name" value="DTC"/>
    <property type="match status" value="1"/>
</dbReference>
<keyword evidence="7 9" id="KW-0862">Zinc</keyword>
<dbReference type="PANTHER" id="PTHR12622">
    <property type="entry name" value="DELTEX-RELATED"/>
    <property type="match status" value="1"/>
</dbReference>
<evidence type="ECO:0000256" key="7">
    <source>
        <dbReference type="ARBA" id="ARBA00022833"/>
    </source>
</evidence>
<feature type="compositionally biased region" description="Polar residues" evidence="10">
    <location>
        <begin position="123"/>
        <end position="156"/>
    </location>
</feature>
<keyword evidence="6 8" id="KW-0863">Zinc-finger</keyword>
<evidence type="ECO:0000256" key="1">
    <source>
        <dbReference type="ARBA" id="ARBA00000900"/>
    </source>
</evidence>
<dbReference type="InterPro" id="IPR013083">
    <property type="entry name" value="Znf_RING/FYVE/PHD"/>
</dbReference>
<proteinExistence type="inferred from homology"/>
<dbReference type="GO" id="GO:0007219">
    <property type="term" value="P:Notch signaling pathway"/>
    <property type="evidence" value="ECO:0007669"/>
    <property type="project" value="InterPro"/>
</dbReference>
<protein>
    <recommendedName>
        <fullName evidence="9">E3 ubiquitin-protein ligase</fullName>
        <ecNumber evidence="9">2.3.2.27</ecNumber>
    </recommendedName>
</protein>